<evidence type="ECO:0000259" key="3">
    <source>
        <dbReference type="Pfam" id="PF18289"/>
    </source>
</evidence>
<comment type="caution">
    <text evidence="4">The sequence shown here is derived from an EMBL/GenBank/DDBJ whole genome shotgun (WGS) entry which is preliminary data.</text>
</comment>
<keyword evidence="1" id="KW-0175">Coiled coil</keyword>
<dbReference type="GO" id="GO:0005815">
    <property type="term" value="C:microtubule organizing center"/>
    <property type="evidence" value="ECO:0007669"/>
    <property type="project" value="TreeGrafter"/>
</dbReference>
<dbReference type="PANTHER" id="PTHR14362">
    <property type="entry name" value="COILED-COIL DOMAIN-CONTAINING PROTEIN 81"/>
    <property type="match status" value="1"/>
</dbReference>
<dbReference type="OrthoDB" id="125906at2759"/>
<dbReference type="Proteomes" id="UP000728185">
    <property type="component" value="Unassembled WGS sequence"/>
</dbReference>
<sequence>MPFEPDKKRLPDDDFDPNRQNQLDENDLIIWNRACNFTKDKLINGKAIRFSNIGRFLFTHVESSGQILRPTFMLSEKLCLNHSLYQRKRPIAGSVPVVRLNLSEISFQTDYPREMIEACIERVHITIGRCLHQNEPVEIVFDDIGQLKITNGRVKFQYFRSFLRQLANAKYFIQFMRNEPKEQNPCVCGNSNHALLTSDISSVISASRYQGLPKNDTGTSKNPKLGDFLPQLPRLDPGKLDLTECPSNSRTVGSSSRDPCTSTLNSGRSRLSGTSDSQLSRIIQKEKLSTRFRNIQSSCAHTDVNGHDLCYICHQREKRNIPVDMKQDRKRRQEQEDEILLTYQKMRAENSLQQEQKRELDRRADLIKQAAFNLGVADAKRIKHSFVDRADYQTCLLPQSNEKALKLKKQTDLREHLEKQIALNETEKRKEEEERLLLGRLEQTRLAEELREDREQMTKHKKHLQKAYKSALDYQTEVKPDRIPRAQDNDGKTIIGAHHYDPIKLQEAHNRALAVHQAQVKAAQERENQINLEKQIELAEGNDLLRKVHNDLVCDGLKRREAQEAMRKYLEVEWLKAVQEKKDRERLEKLLAKQPSAMVLQEQCAAIKRCWQCKRRLDNIGQTNLSVQLHAPGMPYVM</sequence>
<accession>A0A8E0S0T0</accession>
<evidence type="ECO:0000313" key="5">
    <source>
        <dbReference type="Proteomes" id="UP000728185"/>
    </source>
</evidence>
<dbReference type="AlphaFoldDB" id="A0A8E0S0T0"/>
<feature type="region of interest" description="Disordered" evidence="2">
    <location>
        <begin position="241"/>
        <end position="278"/>
    </location>
</feature>
<feature type="domain" description="CCDC81 HU" evidence="3">
    <location>
        <begin position="96"/>
        <end position="168"/>
    </location>
</feature>
<reference evidence="4" key="1">
    <citation type="submission" date="2019-05" db="EMBL/GenBank/DDBJ databases">
        <title>Annotation for the trematode Fasciolopsis buski.</title>
        <authorList>
            <person name="Choi Y.-J."/>
        </authorList>
    </citation>
    <scope>NUCLEOTIDE SEQUENCE</scope>
    <source>
        <strain evidence="4">HT</strain>
        <tissue evidence="4">Whole worm</tissue>
    </source>
</reference>
<dbReference type="Pfam" id="PF18289">
    <property type="entry name" value="HU-CCDC81_euk_2"/>
    <property type="match status" value="1"/>
</dbReference>
<dbReference type="PANTHER" id="PTHR14362:SF2">
    <property type="entry name" value="COILED-COIL DOMAIN-CONTAINING PROTEIN 81"/>
    <property type="match status" value="1"/>
</dbReference>
<feature type="compositionally biased region" description="Basic and acidic residues" evidence="2">
    <location>
        <begin position="1"/>
        <end position="12"/>
    </location>
</feature>
<evidence type="ECO:0000313" key="4">
    <source>
        <dbReference type="EMBL" id="KAA0195972.1"/>
    </source>
</evidence>
<keyword evidence="5" id="KW-1185">Reference proteome</keyword>
<protein>
    <recommendedName>
        <fullName evidence="3">CCDC81 HU domain-containing protein</fullName>
    </recommendedName>
</protein>
<feature type="region of interest" description="Disordered" evidence="2">
    <location>
        <begin position="1"/>
        <end position="21"/>
    </location>
</feature>
<feature type="region of interest" description="Disordered" evidence="2">
    <location>
        <begin position="211"/>
        <end position="230"/>
    </location>
</feature>
<feature type="compositionally biased region" description="Polar residues" evidence="2">
    <location>
        <begin position="245"/>
        <end position="278"/>
    </location>
</feature>
<name>A0A8E0S0T0_9TREM</name>
<dbReference type="InterPro" id="IPR026295">
    <property type="entry name" value="CCD81"/>
</dbReference>
<dbReference type="EMBL" id="LUCM01003315">
    <property type="protein sequence ID" value="KAA0195972.1"/>
    <property type="molecule type" value="Genomic_DNA"/>
</dbReference>
<gene>
    <name evidence="4" type="ORF">FBUS_04914</name>
</gene>
<evidence type="ECO:0000256" key="2">
    <source>
        <dbReference type="SAM" id="MobiDB-lite"/>
    </source>
</evidence>
<organism evidence="4 5">
    <name type="scientific">Fasciolopsis buskii</name>
    <dbReference type="NCBI Taxonomy" id="27845"/>
    <lineage>
        <taxon>Eukaryota</taxon>
        <taxon>Metazoa</taxon>
        <taxon>Spiralia</taxon>
        <taxon>Lophotrochozoa</taxon>
        <taxon>Platyhelminthes</taxon>
        <taxon>Trematoda</taxon>
        <taxon>Digenea</taxon>
        <taxon>Plagiorchiida</taxon>
        <taxon>Echinostomata</taxon>
        <taxon>Echinostomatoidea</taxon>
        <taxon>Fasciolidae</taxon>
        <taxon>Fasciolopsis</taxon>
    </lineage>
</organism>
<feature type="coiled-coil region" evidence="1">
    <location>
        <begin position="407"/>
        <end position="467"/>
    </location>
</feature>
<dbReference type="InterPro" id="IPR040673">
    <property type="entry name" value="CCDC81_HU_dom_2"/>
</dbReference>
<evidence type="ECO:0000256" key="1">
    <source>
        <dbReference type="SAM" id="Coils"/>
    </source>
</evidence>
<feature type="coiled-coil region" evidence="1">
    <location>
        <begin position="506"/>
        <end position="542"/>
    </location>
</feature>
<proteinExistence type="predicted"/>